<dbReference type="InterPro" id="IPR029057">
    <property type="entry name" value="PRTase-like"/>
</dbReference>
<dbReference type="GO" id="GO:0005829">
    <property type="term" value="C:cytosol"/>
    <property type="evidence" value="ECO:0007669"/>
    <property type="project" value="TreeGrafter"/>
</dbReference>
<evidence type="ECO:0000256" key="3">
    <source>
        <dbReference type="ARBA" id="ARBA00004669"/>
    </source>
</evidence>
<protein>
    <recommendedName>
        <fullName evidence="15">Hypoxanthine phosphoribosyltransferase</fullName>
        <ecNumber evidence="15">2.4.2.8</ecNumber>
    </recommendedName>
</protein>
<sequence>MRKGAMSTTQAHDSQYHGDADVREVLFTEDAIVQRVRELGEQITEDYRDAAYEPTPHGDPALLVVSVLRGAAIYMSDLVRAIDLPLEMDYMAVSSYGTGSKSSGVVRIIKDLTSNVEGRHVLIAEDILDSGLTLKYLLRVLESRNPASIQVATLLRKRNPQQAEIECKYIGFECPDEFIVGYGLDFAERYRNLPYIGVLKPEVYQGR</sequence>
<comment type="cofactor">
    <cofactor evidence="1 15">
        <name>Mg(2+)</name>
        <dbReference type="ChEBI" id="CHEBI:18420"/>
    </cofactor>
</comment>
<evidence type="ECO:0000256" key="6">
    <source>
        <dbReference type="ARBA" id="ARBA00022490"/>
    </source>
</evidence>
<dbReference type="NCBIfam" id="TIGR01203">
    <property type="entry name" value="HGPRTase"/>
    <property type="match status" value="1"/>
</dbReference>
<evidence type="ECO:0000256" key="15">
    <source>
        <dbReference type="RuleBase" id="RU364099"/>
    </source>
</evidence>
<evidence type="ECO:0000313" key="18">
    <source>
        <dbReference type="Proteomes" id="UP000269591"/>
    </source>
</evidence>
<dbReference type="GO" id="GO:0046100">
    <property type="term" value="P:hypoxanthine metabolic process"/>
    <property type="evidence" value="ECO:0007669"/>
    <property type="project" value="TreeGrafter"/>
</dbReference>
<dbReference type="FunFam" id="3.40.50.2020:FF:000006">
    <property type="entry name" value="Hypoxanthine phosphoribosyltransferase"/>
    <property type="match status" value="1"/>
</dbReference>
<comment type="similarity">
    <text evidence="5 15">Belongs to the purine/pyrimidine phosphoribosyltransferase family.</text>
</comment>
<dbReference type="GO" id="GO:0006178">
    <property type="term" value="P:guanine salvage"/>
    <property type="evidence" value="ECO:0007669"/>
    <property type="project" value="TreeGrafter"/>
</dbReference>
<evidence type="ECO:0000256" key="1">
    <source>
        <dbReference type="ARBA" id="ARBA00001946"/>
    </source>
</evidence>
<evidence type="ECO:0000256" key="12">
    <source>
        <dbReference type="ARBA" id="ARBA00022842"/>
    </source>
</evidence>
<dbReference type="GO" id="GO:0032264">
    <property type="term" value="P:IMP salvage"/>
    <property type="evidence" value="ECO:0007669"/>
    <property type="project" value="UniProtKB-UniPathway"/>
</dbReference>
<dbReference type="InterPro" id="IPR050408">
    <property type="entry name" value="HGPRT"/>
</dbReference>
<dbReference type="GO" id="GO:0032263">
    <property type="term" value="P:GMP salvage"/>
    <property type="evidence" value="ECO:0007669"/>
    <property type="project" value="TreeGrafter"/>
</dbReference>
<comment type="pathway">
    <text evidence="4">Purine metabolism; GMP biosynthesis via salvage pathway; GMP from guanine: step 1/1.</text>
</comment>
<dbReference type="GO" id="GO:0004422">
    <property type="term" value="F:hypoxanthine phosphoribosyltransferase activity"/>
    <property type="evidence" value="ECO:0007669"/>
    <property type="project" value="InterPro"/>
</dbReference>
<keyword evidence="9 15" id="KW-0479">Metal-binding</keyword>
<evidence type="ECO:0000256" key="13">
    <source>
        <dbReference type="ARBA" id="ARBA00048811"/>
    </source>
</evidence>
<keyword evidence="8 15" id="KW-0808">Transferase</keyword>
<dbReference type="GO" id="GO:0000166">
    <property type="term" value="F:nucleotide binding"/>
    <property type="evidence" value="ECO:0007669"/>
    <property type="project" value="UniProtKB-KW"/>
</dbReference>
<dbReference type="Gene3D" id="3.40.50.2020">
    <property type="match status" value="1"/>
</dbReference>
<evidence type="ECO:0000256" key="10">
    <source>
        <dbReference type="ARBA" id="ARBA00022726"/>
    </source>
</evidence>
<dbReference type="OrthoDB" id="9802824at2"/>
<proteinExistence type="inferred from homology"/>
<dbReference type="Proteomes" id="UP000269591">
    <property type="component" value="Unassembled WGS sequence"/>
</dbReference>
<evidence type="ECO:0000313" key="17">
    <source>
        <dbReference type="EMBL" id="RNL40285.1"/>
    </source>
</evidence>
<evidence type="ECO:0000256" key="11">
    <source>
        <dbReference type="ARBA" id="ARBA00022741"/>
    </source>
</evidence>
<organism evidence="17 18">
    <name type="scientific">Slackia equolifaciens</name>
    <dbReference type="NCBI Taxonomy" id="498718"/>
    <lineage>
        <taxon>Bacteria</taxon>
        <taxon>Bacillati</taxon>
        <taxon>Actinomycetota</taxon>
        <taxon>Coriobacteriia</taxon>
        <taxon>Eggerthellales</taxon>
        <taxon>Eggerthellaceae</taxon>
        <taxon>Slackia</taxon>
    </lineage>
</organism>
<dbReference type="GO" id="GO:0006166">
    <property type="term" value="P:purine ribonucleoside salvage"/>
    <property type="evidence" value="ECO:0007669"/>
    <property type="project" value="UniProtKB-KW"/>
</dbReference>
<feature type="domain" description="Phosphoribosyltransferase" evidence="16">
    <location>
        <begin position="30"/>
        <end position="186"/>
    </location>
</feature>
<gene>
    <name evidence="17" type="primary">hpt</name>
    <name evidence="17" type="ORF">DMP06_05995</name>
</gene>
<dbReference type="GO" id="GO:0000287">
    <property type="term" value="F:magnesium ion binding"/>
    <property type="evidence" value="ECO:0007669"/>
    <property type="project" value="TreeGrafter"/>
</dbReference>
<dbReference type="UniPathway" id="UPA00591">
    <property type="reaction ID" value="UER00648"/>
</dbReference>
<evidence type="ECO:0000256" key="4">
    <source>
        <dbReference type="ARBA" id="ARBA00004676"/>
    </source>
</evidence>
<evidence type="ECO:0000256" key="7">
    <source>
        <dbReference type="ARBA" id="ARBA00022676"/>
    </source>
</evidence>
<comment type="catalytic activity">
    <reaction evidence="13">
        <text>GMP + diphosphate = guanine + 5-phospho-alpha-D-ribose 1-diphosphate</text>
        <dbReference type="Rhea" id="RHEA:25424"/>
        <dbReference type="ChEBI" id="CHEBI:16235"/>
        <dbReference type="ChEBI" id="CHEBI:33019"/>
        <dbReference type="ChEBI" id="CHEBI:58017"/>
        <dbReference type="ChEBI" id="CHEBI:58115"/>
        <dbReference type="EC" id="2.4.2.8"/>
    </reaction>
    <physiologicalReaction direction="right-to-left" evidence="13">
        <dbReference type="Rhea" id="RHEA:25426"/>
    </physiologicalReaction>
</comment>
<comment type="caution">
    <text evidence="17">The sequence shown here is derived from an EMBL/GenBank/DDBJ whole genome shotgun (WGS) entry which is preliminary data.</text>
</comment>
<evidence type="ECO:0000256" key="5">
    <source>
        <dbReference type="ARBA" id="ARBA00008391"/>
    </source>
</evidence>
<comment type="catalytic activity">
    <reaction evidence="14">
        <text>IMP + diphosphate = hypoxanthine + 5-phospho-alpha-D-ribose 1-diphosphate</text>
        <dbReference type="Rhea" id="RHEA:17973"/>
        <dbReference type="ChEBI" id="CHEBI:17368"/>
        <dbReference type="ChEBI" id="CHEBI:33019"/>
        <dbReference type="ChEBI" id="CHEBI:58017"/>
        <dbReference type="ChEBI" id="CHEBI:58053"/>
        <dbReference type="EC" id="2.4.2.8"/>
    </reaction>
    <physiologicalReaction direction="right-to-left" evidence="14">
        <dbReference type="Rhea" id="RHEA:17975"/>
    </physiologicalReaction>
</comment>
<dbReference type="CDD" id="cd06223">
    <property type="entry name" value="PRTases_typeI"/>
    <property type="match status" value="1"/>
</dbReference>
<evidence type="ECO:0000259" key="16">
    <source>
        <dbReference type="Pfam" id="PF00156"/>
    </source>
</evidence>
<dbReference type="PANTHER" id="PTHR43340:SF1">
    <property type="entry name" value="HYPOXANTHINE PHOSPHORIBOSYLTRANSFERASE"/>
    <property type="match status" value="1"/>
</dbReference>
<keyword evidence="7 15" id="KW-0328">Glycosyltransferase</keyword>
<accession>A0A3N0AZH7</accession>
<dbReference type="EMBL" id="QIBX01000008">
    <property type="protein sequence ID" value="RNL40285.1"/>
    <property type="molecule type" value="Genomic_DNA"/>
</dbReference>
<dbReference type="EC" id="2.4.2.8" evidence="15"/>
<dbReference type="Pfam" id="PF00156">
    <property type="entry name" value="Pribosyltran"/>
    <property type="match status" value="1"/>
</dbReference>
<dbReference type="AlphaFoldDB" id="A0A3N0AZH7"/>
<dbReference type="GO" id="GO:0052657">
    <property type="term" value="F:guanine phosphoribosyltransferase activity"/>
    <property type="evidence" value="ECO:0007669"/>
    <property type="project" value="UniProtKB-ARBA"/>
</dbReference>
<comment type="subcellular location">
    <subcellularLocation>
        <location evidence="2 15">Cytoplasm</location>
    </subcellularLocation>
</comment>
<evidence type="ECO:0000256" key="2">
    <source>
        <dbReference type="ARBA" id="ARBA00004496"/>
    </source>
</evidence>
<dbReference type="SUPFAM" id="SSF53271">
    <property type="entry name" value="PRTase-like"/>
    <property type="match status" value="1"/>
</dbReference>
<keyword evidence="6 15" id="KW-0963">Cytoplasm</keyword>
<name>A0A3N0AZH7_9ACTN</name>
<keyword evidence="10 15" id="KW-0660">Purine salvage</keyword>
<keyword evidence="11 15" id="KW-0547">Nucleotide-binding</keyword>
<dbReference type="PANTHER" id="PTHR43340">
    <property type="entry name" value="HYPOXANTHINE-GUANINE PHOSPHORIBOSYLTRANSFERASE"/>
    <property type="match status" value="1"/>
</dbReference>
<dbReference type="InterPro" id="IPR005904">
    <property type="entry name" value="Hxn_phspho_trans"/>
</dbReference>
<evidence type="ECO:0000256" key="9">
    <source>
        <dbReference type="ARBA" id="ARBA00022723"/>
    </source>
</evidence>
<keyword evidence="18" id="KW-1185">Reference proteome</keyword>
<keyword evidence="12 15" id="KW-0460">Magnesium</keyword>
<evidence type="ECO:0000256" key="14">
    <source>
        <dbReference type="ARBA" id="ARBA00049402"/>
    </source>
</evidence>
<comment type="pathway">
    <text evidence="3 15">Purine metabolism; IMP biosynthesis via salvage pathway; IMP from hypoxanthine: step 1/1.</text>
</comment>
<evidence type="ECO:0000256" key="8">
    <source>
        <dbReference type="ARBA" id="ARBA00022679"/>
    </source>
</evidence>
<reference evidence="18" key="1">
    <citation type="submission" date="2018-05" db="EMBL/GenBank/DDBJ databases">
        <title>Genome Sequencing of selected type strains of the family Eggerthellaceae.</title>
        <authorList>
            <person name="Danylec N."/>
            <person name="Stoll D.A."/>
            <person name="Doetsch A."/>
            <person name="Huch M."/>
        </authorList>
    </citation>
    <scope>NUCLEOTIDE SEQUENCE [LARGE SCALE GENOMIC DNA]</scope>
    <source>
        <strain evidence="18">DSM 24851</strain>
    </source>
</reference>
<dbReference type="InterPro" id="IPR000836">
    <property type="entry name" value="PRTase_dom"/>
</dbReference>